<gene>
    <name evidence="1" type="ORF">AAJ76_182000296</name>
</gene>
<keyword evidence="2" id="KW-1185">Reference proteome</keyword>
<dbReference type="EMBL" id="JPQZ01000182">
    <property type="protein sequence ID" value="KKO73899.1"/>
    <property type="molecule type" value="Genomic_DNA"/>
</dbReference>
<evidence type="ECO:0000313" key="2">
    <source>
        <dbReference type="Proteomes" id="UP000034350"/>
    </source>
</evidence>
<dbReference type="OrthoDB" id="2194353at2759"/>
<dbReference type="Gene3D" id="3.10.10.10">
    <property type="entry name" value="HIV Type 1 Reverse Transcriptase, subunit A, domain 1"/>
    <property type="match status" value="1"/>
</dbReference>
<proteinExistence type="predicted"/>
<reference evidence="1 2" key="1">
    <citation type="journal article" date="2015" name="Environ. Microbiol.">
        <title>Genome analyses suggest the presence of polyploidy and recent human-driven expansions in eight global populations of the honeybee pathogen Nosema ceranae.</title>
        <authorList>
            <person name="Pelin A."/>
            <person name="Selman M."/>
            <person name="Aris-Brosou S."/>
            <person name="Farinelli L."/>
            <person name="Corradi N."/>
        </authorList>
    </citation>
    <scope>NUCLEOTIDE SEQUENCE [LARGE SCALE GENOMIC DNA]</scope>
    <source>
        <strain evidence="1 2">PA08 1199</strain>
    </source>
</reference>
<name>A0A0F9Z7J0_9MICR</name>
<comment type="caution">
    <text evidence="1">The sequence shown here is derived from an EMBL/GenBank/DDBJ whole genome shotgun (WGS) entry which is preliminary data.</text>
</comment>
<sequence length="90" mass="10494">MKEFLEVLTDDKSKIKYCKIEKRKITTEKGKEVFKKGQMIPQALIKYTVKHLENLEESGIIRKSSSTWRNTVRALRKPNGSIRLVSNLML</sequence>
<evidence type="ECO:0000313" key="1">
    <source>
        <dbReference type="EMBL" id="KKO73899.1"/>
    </source>
</evidence>
<dbReference type="GeneID" id="36319229"/>
<dbReference type="InterPro" id="IPR043502">
    <property type="entry name" value="DNA/RNA_pol_sf"/>
</dbReference>
<dbReference type="Proteomes" id="UP000034350">
    <property type="component" value="Unassembled WGS sequence"/>
</dbReference>
<accession>A0A0F9Z7J0</accession>
<dbReference type="RefSeq" id="XP_024329641.1">
    <property type="nucleotide sequence ID" value="XM_024474313.1"/>
</dbReference>
<dbReference type="SUPFAM" id="SSF56672">
    <property type="entry name" value="DNA/RNA polymerases"/>
    <property type="match status" value="1"/>
</dbReference>
<organism evidence="1 2">
    <name type="scientific">Vairimorpha ceranae</name>
    <dbReference type="NCBI Taxonomy" id="40302"/>
    <lineage>
        <taxon>Eukaryota</taxon>
        <taxon>Fungi</taxon>
        <taxon>Fungi incertae sedis</taxon>
        <taxon>Microsporidia</taxon>
        <taxon>Nosematidae</taxon>
        <taxon>Vairimorpha</taxon>
    </lineage>
</organism>
<dbReference type="AlphaFoldDB" id="A0A0F9Z7J0"/>
<dbReference type="VEuPathDB" id="MicrosporidiaDB:AAJ76_182000296"/>
<protein>
    <submittedName>
        <fullName evidence="1">Retrotransposon-like family member (Retr-1)</fullName>
    </submittedName>
</protein>